<organism evidence="3">
    <name type="scientific">Candidatus Kentrum sp. FW</name>
    <dbReference type="NCBI Taxonomy" id="2126338"/>
    <lineage>
        <taxon>Bacteria</taxon>
        <taxon>Pseudomonadati</taxon>
        <taxon>Pseudomonadota</taxon>
        <taxon>Gammaproteobacteria</taxon>
        <taxon>Candidatus Kentrum</taxon>
    </lineage>
</organism>
<proteinExistence type="predicted"/>
<keyword evidence="1" id="KW-0812">Transmembrane</keyword>
<keyword evidence="1" id="KW-0472">Membrane</keyword>
<dbReference type="InterPro" id="IPR003593">
    <property type="entry name" value="AAA+_ATPase"/>
</dbReference>
<dbReference type="InterPro" id="IPR027417">
    <property type="entry name" value="P-loop_NTPase"/>
</dbReference>
<feature type="transmembrane region" description="Helical" evidence="1">
    <location>
        <begin position="60"/>
        <end position="82"/>
    </location>
</feature>
<accession>A0A450TAX8</accession>
<feature type="domain" description="NACHT" evidence="2">
    <location>
        <begin position="166"/>
        <end position="297"/>
    </location>
</feature>
<dbReference type="SMART" id="SM00382">
    <property type="entry name" value="AAA"/>
    <property type="match status" value="1"/>
</dbReference>
<dbReference type="AlphaFoldDB" id="A0A450TAX8"/>
<evidence type="ECO:0000313" key="3">
    <source>
        <dbReference type="EMBL" id="VFJ63868.1"/>
    </source>
</evidence>
<dbReference type="Pfam" id="PF05729">
    <property type="entry name" value="NACHT"/>
    <property type="match status" value="1"/>
</dbReference>
<protein>
    <submittedName>
        <fullName evidence="3">NACHT domain-containing protein</fullName>
    </submittedName>
</protein>
<sequence>MDSIFNLWSQFYIWLNNLDGAMAAAVGAILGGAILTLIVGLFKLILIPVGRKSLAVLGELLYPIASGAILLVITGFLKFILIPVGRKSLAVLGELLYPIASGAILLDRHIALPRYLKNVRERLGHLRNPWLAEAQELKDIFVPLSATARSRGESRTELKEVFRSTTSAVLIGDPGSGKSTALRAIAIDCAQGRLSSGGRGGVRLVPVFMELRRWAQSRDSLMDHAVTIFQENGFPRPRRLLNRLRGAGRLVFLLDALDEVDDSQDRQRVLAGIRDLLSEEKGGKRPCRVFVTSRPTSYDGQLSDLVGESLQMADFTPAQIARFVRNWDFRPPKSHLKLVSVIMDRRPILEICRNPLMLTIVTSLYRDTDYQLPDSREDFYKICIDALLRRWDAARELESRNKFPPALKEAFLQGLAFRSLSQWTKTFSRSWLDEEARGFLSERDRTDVAPDAFLDEIIRSGLLGNLETGEVFYAHKTFAEALAAAYLRNQPGVLVECWKKRPDAWLEVCSLYAADPLTAIADIGELIAHAKRQEDWSGLLTIAGEAHTVAAQEQQWIEQTLLERPDLWDSLDQRAVAALPRMKREPRALLTAMVEKGSDQTRQKAIYALGYSDKGWATELLLKSLADDRLRETAIASLAALADGAVPILREVIASHGKNPALMEACVRVAEAIGSRPALEAVVPLVWHDMESVNVAASQALLVALRRPELRDAFEAGGFALTESRAGPDDHAGLSKWALPWLETPPDLVVSHYCKMIRNLAEPIRRHSKYKMTGHLGEQIRRHSERRAELLSGIPIDFLIPILITAYADGELAVKSAVRRDPMKLFGDEAKRQPDSQSPDADRIDVVHEEIRSRPPDKNKSLWVRAKGEPKADLAVEEIGSLVYGWVSLLAIMVPLIAAVTTGQLSKWWLLSIVPLLLLVLFISIVAEDIGGLVFGSAVIGLFPSMLRHDFEPDEPWFWALLLGYVPLLGTAVYAALLLQGFWFVFFLPVAVQPLFAHVDEDEIVFWRRENPLLTLRHKLP</sequence>
<dbReference type="Gene3D" id="1.25.10.10">
    <property type="entry name" value="Leucine-rich Repeat Variant"/>
    <property type="match status" value="1"/>
</dbReference>
<dbReference type="Gene3D" id="3.40.50.300">
    <property type="entry name" value="P-loop containing nucleotide triphosphate hydrolases"/>
    <property type="match status" value="1"/>
</dbReference>
<dbReference type="EMBL" id="CAADFD010000088">
    <property type="protein sequence ID" value="VFJ63868.1"/>
    <property type="molecule type" value="Genomic_DNA"/>
</dbReference>
<evidence type="ECO:0000256" key="1">
    <source>
        <dbReference type="SAM" id="Phobius"/>
    </source>
</evidence>
<gene>
    <name evidence="3" type="ORF">BECKFW1821B_GA0114236_10881</name>
</gene>
<reference evidence="3" key="1">
    <citation type="submission" date="2019-02" db="EMBL/GenBank/DDBJ databases">
        <authorList>
            <person name="Gruber-Vodicka R. H."/>
            <person name="Seah K. B. B."/>
        </authorList>
    </citation>
    <scope>NUCLEOTIDE SEQUENCE</scope>
    <source>
        <strain evidence="3">BECK_BZ106</strain>
    </source>
</reference>
<name>A0A450TAX8_9GAMM</name>
<dbReference type="InterPro" id="IPR011989">
    <property type="entry name" value="ARM-like"/>
</dbReference>
<dbReference type="InterPro" id="IPR007111">
    <property type="entry name" value="NACHT_NTPase"/>
</dbReference>
<evidence type="ECO:0000259" key="2">
    <source>
        <dbReference type="PROSITE" id="PS50837"/>
    </source>
</evidence>
<feature type="transmembrane region" description="Helical" evidence="1">
    <location>
        <begin position="908"/>
        <end position="927"/>
    </location>
</feature>
<keyword evidence="1" id="KW-1133">Transmembrane helix</keyword>
<feature type="transmembrane region" description="Helical" evidence="1">
    <location>
        <begin position="20"/>
        <end position="48"/>
    </location>
</feature>
<feature type="transmembrane region" description="Helical" evidence="1">
    <location>
        <begin position="958"/>
        <end position="976"/>
    </location>
</feature>
<dbReference type="PANTHER" id="PTHR46844:SF1">
    <property type="entry name" value="SLR5058 PROTEIN"/>
    <property type="match status" value="1"/>
</dbReference>
<dbReference type="PANTHER" id="PTHR46844">
    <property type="entry name" value="SLR5058 PROTEIN"/>
    <property type="match status" value="1"/>
</dbReference>
<feature type="transmembrane region" description="Helical" evidence="1">
    <location>
        <begin position="883"/>
        <end position="901"/>
    </location>
</feature>
<dbReference type="SUPFAM" id="SSF52540">
    <property type="entry name" value="P-loop containing nucleoside triphosphate hydrolases"/>
    <property type="match status" value="1"/>
</dbReference>
<dbReference type="PROSITE" id="PS50837">
    <property type="entry name" value="NACHT"/>
    <property type="match status" value="1"/>
</dbReference>